<dbReference type="Pfam" id="PF13614">
    <property type="entry name" value="AAA_31"/>
    <property type="match status" value="1"/>
</dbReference>
<dbReference type="SUPFAM" id="SSF52540">
    <property type="entry name" value="P-loop containing nucleoside triphosphate hydrolases"/>
    <property type="match status" value="1"/>
</dbReference>
<dbReference type="PANTHER" id="PTHR43384:SF6">
    <property type="entry name" value="SEPTUM SITE-DETERMINING PROTEIN MIND HOMOLOG, CHLOROPLASTIC"/>
    <property type="match status" value="1"/>
</dbReference>
<dbReference type="InterPro" id="IPR011006">
    <property type="entry name" value="CheY-like_superfamily"/>
</dbReference>
<proteinExistence type="predicted"/>
<protein>
    <submittedName>
        <fullName evidence="4">AAA family ATPase</fullName>
    </submittedName>
</protein>
<dbReference type="PANTHER" id="PTHR43384">
    <property type="entry name" value="SEPTUM SITE-DETERMINING PROTEIN MIND HOMOLOG, CHLOROPLASTIC-RELATED"/>
    <property type="match status" value="1"/>
</dbReference>
<keyword evidence="1" id="KW-0547">Nucleotide-binding</keyword>
<dbReference type="InterPro" id="IPR025669">
    <property type="entry name" value="AAA_dom"/>
</dbReference>
<sequence>MAAMPSASFEPDELQNVRPVPRITIQAFCETQGVSGPIERMAEDRRMAKAQMRTYMGGIGAAVEFYQTAPTPNLIILETSARPDELMNGLNELAEVCDPSTRVVIIGHHNDVSLYRDLVRNGISEYIVAPVSIADLMAVITMLFIDPDAEPLGKTMAFIGAKGGVGSSTIAHNVAWSISTLFQNEVVVADMDLPFGTANINFDQDPAQGIAEAVFSPDRIDEVYLDRLLATCAEHLSLLAAPSMLDKVYDFGAEDFAQLIDVAQRTAPSVVLDIPHVWNGWTRTTLSRADEVIIVATPELANLRNTKNMVDTLKKLRPNDFAPKLVLNQVGVPKRPEISVNDFLDSLDMEASAIIPFDPHLFGTASNNGRMLAESDSASPIVTTISDLAHIITGRGAVSAKPKGGLKGILAKLKKK</sequence>
<feature type="domain" description="AAA" evidence="3">
    <location>
        <begin position="154"/>
        <end position="318"/>
    </location>
</feature>
<evidence type="ECO:0000256" key="2">
    <source>
        <dbReference type="ARBA" id="ARBA00022840"/>
    </source>
</evidence>
<dbReference type="Gene3D" id="3.40.50.300">
    <property type="entry name" value="P-loop containing nucleotide triphosphate hydrolases"/>
    <property type="match status" value="1"/>
</dbReference>
<dbReference type="Proteomes" id="UP001477870">
    <property type="component" value="Unassembled WGS sequence"/>
</dbReference>
<evidence type="ECO:0000259" key="3">
    <source>
        <dbReference type="Pfam" id="PF13614"/>
    </source>
</evidence>
<keyword evidence="2" id="KW-0067">ATP-binding</keyword>
<comment type="caution">
    <text evidence="4">The sequence shown here is derived from an EMBL/GenBank/DDBJ whole genome shotgun (WGS) entry which is preliminary data.</text>
</comment>
<keyword evidence="5" id="KW-1185">Reference proteome</keyword>
<accession>A0ABU9TAU4</accession>
<organism evidence="4 5">
    <name type="scientific">Ahrensia kielensis</name>
    <dbReference type="NCBI Taxonomy" id="76980"/>
    <lineage>
        <taxon>Bacteria</taxon>
        <taxon>Pseudomonadati</taxon>
        <taxon>Pseudomonadota</taxon>
        <taxon>Alphaproteobacteria</taxon>
        <taxon>Hyphomicrobiales</taxon>
        <taxon>Ahrensiaceae</taxon>
        <taxon>Ahrensia</taxon>
    </lineage>
</organism>
<dbReference type="InterPro" id="IPR027417">
    <property type="entry name" value="P-loop_NTPase"/>
</dbReference>
<evidence type="ECO:0000313" key="4">
    <source>
        <dbReference type="EMBL" id="MEM5502874.1"/>
    </source>
</evidence>
<evidence type="ECO:0000313" key="5">
    <source>
        <dbReference type="Proteomes" id="UP001477870"/>
    </source>
</evidence>
<name>A0ABU9TAU4_9HYPH</name>
<dbReference type="EMBL" id="JBBMQO010000008">
    <property type="protein sequence ID" value="MEM5502874.1"/>
    <property type="molecule type" value="Genomic_DNA"/>
</dbReference>
<dbReference type="SUPFAM" id="SSF52172">
    <property type="entry name" value="CheY-like"/>
    <property type="match status" value="1"/>
</dbReference>
<evidence type="ECO:0000256" key="1">
    <source>
        <dbReference type="ARBA" id="ARBA00022741"/>
    </source>
</evidence>
<dbReference type="Gene3D" id="3.40.50.2300">
    <property type="match status" value="1"/>
</dbReference>
<reference evidence="4 5" key="1">
    <citation type="submission" date="2024-03" db="EMBL/GenBank/DDBJ databases">
        <title>Community enrichment and isolation of bacterial strains for fucoidan degradation.</title>
        <authorList>
            <person name="Sichert A."/>
        </authorList>
    </citation>
    <scope>NUCLEOTIDE SEQUENCE [LARGE SCALE GENOMIC DNA]</scope>
    <source>
        <strain evidence="4 5">AS62</strain>
    </source>
</reference>
<dbReference type="InterPro" id="IPR050625">
    <property type="entry name" value="ParA/MinD_ATPase"/>
</dbReference>
<gene>
    <name evidence="4" type="ORF">WNY59_14875</name>
</gene>